<reference evidence="1 2" key="1">
    <citation type="submission" date="2023-09" db="EMBL/GenBank/DDBJ databases">
        <title>Pyrofollis japonicus gen. nov. sp. nov., a novel member of the family Pyrodictiaceae isolated from the Iheya North hydrothermal field.</title>
        <authorList>
            <person name="Miyazaki U."/>
            <person name="Sanari M."/>
            <person name="Tame A."/>
            <person name="Kitajima M."/>
            <person name="Okamoto A."/>
            <person name="Sawayama S."/>
            <person name="Miyazaki J."/>
            <person name="Takai K."/>
            <person name="Nakagawa S."/>
        </authorList>
    </citation>
    <scope>NUCLEOTIDE SEQUENCE [LARGE SCALE GENOMIC DNA]</scope>
    <source>
        <strain evidence="1 2">AV2</strain>
    </source>
</reference>
<dbReference type="RefSeq" id="WP_338251991.1">
    <property type="nucleotide sequence ID" value="NZ_AP028907.1"/>
</dbReference>
<dbReference type="EMBL" id="AP028907">
    <property type="protein sequence ID" value="BES81145.1"/>
    <property type="molecule type" value="Genomic_DNA"/>
</dbReference>
<sequence>MAGPQLDLRGYRGFIPYREIEDSIEKLSELLVAVDPEAEPLIEAWARARGLTVARTGDNMLKLLRRGPAGPRREESRAPASPAPRLWIDHGSWNKRLSEQLADISYVMNNVIQAPVIYRGHPTGFDYGKLRARSVLLRVTLPDSDYFLAVRSGRIVAAAQLGKPLSSSQAENILGTLLSHKEALLTVYDTGEIA</sequence>
<organism evidence="1 2">
    <name type="scientific">Pyrodictium abyssi</name>
    <dbReference type="NCBI Taxonomy" id="54256"/>
    <lineage>
        <taxon>Archaea</taxon>
        <taxon>Thermoproteota</taxon>
        <taxon>Thermoprotei</taxon>
        <taxon>Desulfurococcales</taxon>
        <taxon>Pyrodictiaceae</taxon>
        <taxon>Pyrodictium</taxon>
    </lineage>
</organism>
<proteinExistence type="predicted"/>
<gene>
    <name evidence="1" type="ORF">PABY_07120</name>
</gene>
<name>A0ABN6ZRR9_9CREN</name>
<protein>
    <submittedName>
        <fullName evidence="1">Uncharacterized protein</fullName>
    </submittedName>
</protein>
<keyword evidence="2" id="KW-1185">Reference proteome</keyword>
<dbReference type="Proteomes" id="UP001341135">
    <property type="component" value="Chromosome"/>
</dbReference>
<accession>A0ABN6ZRR9</accession>
<evidence type="ECO:0000313" key="1">
    <source>
        <dbReference type="EMBL" id="BES81145.1"/>
    </source>
</evidence>
<dbReference type="GeneID" id="89288736"/>
<evidence type="ECO:0000313" key="2">
    <source>
        <dbReference type="Proteomes" id="UP001341135"/>
    </source>
</evidence>